<sequence length="91" mass="10265">MEIGVLGFICWVFFAGCNVFGAMEDGKMLISLLFQSEHMHLSILFDGIVMAILFAMHCMYGFVPMLIMAFWLFMQMSFTVVALRPKAKGPS</sequence>
<evidence type="ECO:0000313" key="3">
    <source>
        <dbReference type="Proteomes" id="UP000434475"/>
    </source>
</evidence>
<accession>A0A6I2R3Q1</accession>
<protein>
    <submittedName>
        <fullName evidence="2">Uncharacterized protein</fullName>
    </submittedName>
</protein>
<name>A0A6I2R3Q1_FLAPL</name>
<gene>
    <name evidence="2" type="ORF">GKE97_13410</name>
</gene>
<keyword evidence="1" id="KW-0472">Membrane</keyword>
<dbReference type="RefSeq" id="WP_108981678.1">
    <property type="nucleotide sequence ID" value="NZ_JAQLWY010000015.1"/>
</dbReference>
<keyword evidence="1" id="KW-0812">Transmembrane</keyword>
<feature type="transmembrane region" description="Helical" evidence="1">
    <location>
        <begin position="43"/>
        <end position="62"/>
    </location>
</feature>
<comment type="caution">
    <text evidence="2">The sequence shown here is derived from an EMBL/GenBank/DDBJ whole genome shotgun (WGS) entry which is preliminary data.</text>
</comment>
<dbReference type="EMBL" id="WKPR01000013">
    <property type="protein sequence ID" value="MSB20509.1"/>
    <property type="molecule type" value="Genomic_DNA"/>
</dbReference>
<dbReference type="Proteomes" id="UP000434475">
    <property type="component" value="Unassembled WGS sequence"/>
</dbReference>
<evidence type="ECO:0000256" key="1">
    <source>
        <dbReference type="SAM" id="Phobius"/>
    </source>
</evidence>
<reference evidence="2 3" key="1">
    <citation type="journal article" date="2019" name="Nat. Med.">
        <title>A library of human gut bacterial isolates paired with longitudinal multiomics data enables mechanistic microbiome research.</title>
        <authorList>
            <person name="Poyet M."/>
            <person name="Groussin M."/>
            <person name="Gibbons S.M."/>
            <person name="Avila-Pacheco J."/>
            <person name="Jiang X."/>
            <person name="Kearney S.M."/>
            <person name="Perrotta A.R."/>
            <person name="Berdy B."/>
            <person name="Zhao S."/>
            <person name="Lieberman T.D."/>
            <person name="Swanson P.K."/>
            <person name="Smith M."/>
            <person name="Roesemann S."/>
            <person name="Alexander J.E."/>
            <person name="Rich S.A."/>
            <person name="Livny J."/>
            <person name="Vlamakis H."/>
            <person name="Clish C."/>
            <person name="Bullock K."/>
            <person name="Deik A."/>
            <person name="Scott J."/>
            <person name="Pierce K.A."/>
            <person name="Xavier R.J."/>
            <person name="Alm E.J."/>
        </authorList>
    </citation>
    <scope>NUCLEOTIDE SEQUENCE [LARGE SCALE GENOMIC DNA]</scope>
    <source>
        <strain evidence="2 3">BIOML-A2</strain>
    </source>
</reference>
<evidence type="ECO:0000313" key="2">
    <source>
        <dbReference type="EMBL" id="MSB20509.1"/>
    </source>
</evidence>
<organism evidence="2 3">
    <name type="scientific">Flavonifractor plautii</name>
    <name type="common">Fusobacterium plautii</name>
    <dbReference type="NCBI Taxonomy" id="292800"/>
    <lineage>
        <taxon>Bacteria</taxon>
        <taxon>Bacillati</taxon>
        <taxon>Bacillota</taxon>
        <taxon>Clostridia</taxon>
        <taxon>Eubacteriales</taxon>
        <taxon>Oscillospiraceae</taxon>
        <taxon>Flavonifractor</taxon>
    </lineage>
</organism>
<keyword evidence="1" id="KW-1133">Transmembrane helix</keyword>
<feature type="transmembrane region" description="Helical" evidence="1">
    <location>
        <begin position="6"/>
        <end position="23"/>
    </location>
</feature>
<dbReference type="AlphaFoldDB" id="A0A6I2R3Q1"/>
<proteinExistence type="predicted"/>